<dbReference type="GO" id="GO:0098797">
    <property type="term" value="C:plasma membrane protein complex"/>
    <property type="evidence" value="ECO:0007669"/>
    <property type="project" value="TreeGrafter"/>
</dbReference>
<feature type="domain" description="ABC3 transporter permease C-terminal" evidence="7">
    <location>
        <begin position="280"/>
        <end position="398"/>
    </location>
</feature>
<feature type="transmembrane region" description="Helical" evidence="6">
    <location>
        <begin position="323"/>
        <end position="351"/>
    </location>
</feature>
<dbReference type="InterPro" id="IPR025857">
    <property type="entry name" value="MacB_PCD"/>
</dbReference>
<accession>A0A485M2F1</accession>
<dbReference type="Pfam" id="PF02687">
    <property type="entry name" value="FtsX"/>
    <property type="match status" value="1"/>
</dbReference>
<evidence type="ECO:0000259" key="7">
    <source>
        <dbReference type="Pfam" id="PF02687"/>
    </source>
</evidence>
<evidence type="ECO:0000256" key="2">
    <source>
        <dbReference type="ARBA" id="ARBA00022475"/>
    </source>
</evidence>
<evidence type="ECO:0000256" key="1">
    <source>
        <dbReference type="ARBA" id="ARBA00004651"/>
    </source>
</evidence>
<proteinExistence type="predicted"/>
<keyword evidence="2" id="KW-1003">Cell membrane</keyword>
<reference evidence="9" key="1">
    <citation type="submission" date="2019-03" db="EMBL/GenBank/DDBJ databases">
        <authorList>
            <person name="Hao L."/>
        </authorList>
    </citation>
    <scope>NUCLEOTIDE SEQUENCE</scope>
</reference>
<evidence type="ECO:0000259" key="8">
    <source>
        <dbReference type="Pfam" id="PF12704"/>
    </source>
</evidence>
<evidence type="ECO:0000256" key="5">
    <source>
        <dbReference type="ARBA" id="ARBA00023136"/>
    </source>
</evidence>
<dbReference type="AlphaFoldDB" id="A0A485M2F1"/>
<protein>
    <submittedName>
        <fullName evidence="9">Lipoprotein-releasing system transmembrane protein LolE</fullName>
    </submittedName>
</protein>
<dbReference type="Pfam" id="PF12704">
    <property type="entry name" value="MacB_PCD"/>
    <property type="match status" value="1"/>
</dbReference>
<dbReference type="PANTHER" id="PTHR30489">
    <property type="entry name" value="LIPOPROTEIN-RELEASING SYSTEM TRANSMEMBRANE PROTEIN LOLE"/>
    <property type="match status" value="1"/>
</dbReference>
<organism evidence="9">
    <name type="scientific">anaerobic digester metagenome</name>
    <dbReference type="NCBI Taxonomy" id="1263854"/>
    <lineage>
        <taxon>unclassified sequences</taxon>
        <taxon>metagenomes</taxon>
        <taxon>ecological metagenomes</taxon>
    </lineage>
</organism>
<feature type="transmembrane region" description="Helical" evidence="6">
    <location>
        <begin position="21"/>
        <end position="43"/>
    </location>
</feature>
<dbReference type="PANTHER" id="PTHR30489:SF0">
    <property type="entry name" value="LIPOPROTEIN-RELEASING SYSTEM TRANSMEMBRANE PROTEIN LOLE"/>
    <property type="match status" value="1"/>
</dbReference>
<keyword evidence="3 6" id="KW-0812">Transmembrane</keyword>
<name>A0A485M2F1_9ZZZZ</name>
<comment type="subcellular location">
    <subcellularLocation>
        <location evidence="1">Cell membrane</location>
        <topology evidence="1">Multi-pass membrane protein</topology>
    </subcellularLocation>
</comment>
<evidence type="ECO:0000256" key="6">
    <source>
        <dbReference type="SAM" id="Phobius"/>
    </source>
</evidence>
<gene>
    <name evidence="9" type="primary">lolE</name>
    <name evidence="9" type="ORF">SCFA_2710002</name>
</gene>
<dbReference type="InterPro" id="IPR051447">
    <property type="entry name" value="Lipoprotein-release_system"/>
</dbReference>
<evidence type="ECO:0000313" key="9">
    <source>
        <dbReference type="EMBL" id="VFU14850.1"/>
    </source>
</evidence>
<feature type="domain" description="MacB-like periplasmic core" evidence="8">
    <location>
        <begin position="22"/>
        <end position="248"/>
    </location>
</feature>
<keyword evidence="9" id="KW-0449">Lipoprotein</keyword>
<dbReference type="EMBL" id="CAADRN010000192">
    <property type="protein sequence ID" value="VFU14850.1"/>
    <property type="molecule type" value="Genomic_DNA"/>
</dbReference>
<evidence type="ECO:0000256" key="4">
    <source>
        <dbReference type="ARBA" id="ARBA00022989"/>
    </source>
</evidence>
<sequence length="405" mass="43304">MRLNSYEFMIARRFLVNGRSQTVLIILGIAIGVAVQVFLISLMDGLQRNLIQRTIGSSPHVTIAPPLSSPQPLGIGGGAIDDYQRPLKTEESEILSWQRYSDYLSGIEEITVAAPMINGNGYIEKGRSSFPVLIKGVTLPEADVIYKFNKNTVSGDPRPGGNNVLIGRASSDKSGLKVGDTFYLRNQTGAGDYFSIKGIFDLGSSAANNMVVMSLDRAQNFLDITGISSIEIQVHDVFAADGLAESLRGSLSQVKVESWQERNQELLSGLQAQDTSSAMIQFFVLLSITLGIASVLAIIAIQKSRQLGILKAMGTNDKSAARIFIIQGFSMGFVGALLGILLGLGMTSLFMFGTKSSGGPTYELKITLTNILLPAVLAVLSASVAALVPARRAAGLNPMEVIRNG</sequence>
<dbReference type="GO" id="GO:0044874">
    <property type="term" value="P:lipoprotein localization to outer membrane"/>
    <property type="evidence" value="ECO:0007669"/>
    <property type="project" value="TreeGrafter"/>
</dbReference>
<feature type="transmembrane region" description="Helical" evidence="6">
    <location>
        <begin position="371"/>
        <end position="390"/>
    </location>
</feature>
<dbReference type="InterPro" id="IPR003838">
    <property type="entry name" value="ABC3_permease_C"/>
</dbReference>
<keyword evidence="4 6" id="KW-1133">Transmembrane helix</keyword>
<feature type="transmembrane region" description="Helical" evidence="6">
    <location>
        <begin position="278"/>
        <end position="302"/>
    </location>
</feature>
<keyword evidence="5 6" id="KW-0472">Membrane</keyword>
<evidence type="ECO:0000256" key="3">
    <source>
        <dbReference type="ARBA" id="ARBA00022692"/>
    </source>
</evidence>